<evidence type="ECO:0000256" key="5">
    <source>
        <dbReference type="ARBA" id="ARBA00023136"/>
    </source>
</evidence>
<evidence type="ECO:0000313" key="8">
    <source>
        <dbReference type="Proteomes" id="UP000610594"/>
    </source>
</evidence>
<feature type="transmembrane region" description="Helical" evidence="6">
    <location>
        <begin position="299"/>
        <end position="319"/>
    </location>
</feature>
<organism evidence="7 8">
    <name type="scientific">Massilia genomosp. 1</name>
    <dbReference type="NCBI Taxonomy" id="2609280"/>
    <lineage>
        <taxon>Bacteria</taxon>
        <taxon>Pseudomonadati</taxon>
        <taxon>Pseudomonadota</taxon>
        <taxon>Betaproteobacteria</taxon>
        <taxon>Burkholderiales</taxon>
        <taxon>Oxalobacteraceae</taxon>
        <taxon>Telluria group</taxon>
        <taxon>Massilia</taxon>
    </lineage>
</organism>
<dbReference type="InterPro" id="IPR036259">
    <property type="entry name" value="MFS_trans_sf"/>
</dbReference>
<keyword evidence="8" id="KW-1185">Reference proteome</keyword>
<feature type="transmembrane region" description="Helical" evidence="6">
    <location>
        <begin position="269"/>
        <end position="292"/>
    </location>
</feature>
<name>A0ABX0MU81_9BURK</name>
<keyword evidence="2" id="KW-0813">Transport</keyword>
<dbReference type="InterPro" id="IPR004752">
    <property type="entry name" value="AmpG_permease/AT-1"/>
</dbReference>
<sequence>MQTKQDRSPWLWVPSLYFGQAIPYVVVMTLSVLMYKERGVSNSDIAFYTSWLYLPWVIKPLWSPLVDMVRTKRWWIISMELLIGAALAAVGFTMHLPGWFQLSLAVLWVMAFCSATHDIAADGFYMLGLKQHQQAAFVGVRSTFYRIATLAGGAAMAGLAGRLAKRTGDVGFAWSVVFFVLAALFIALFAYHSRALVRPAEDKTVTGENRLKEFVATFVSFFRKRDIWLILGFILTFRLGESQLLKLALPFMRDPVPKGGLGMSVEDIGTVYGGIGVVALTLGGLLGGYLISRHGLKRCLWLMVFAVHIPDIVFVYLATVQPQNIVLVASSIAFEQFGYGFGFTAMLLYMIMVSEGEHKTAHYALCTGLMALGMMVPGMFSGKIQEYLGYQHFFIYVCLMTIPAFIMAALVKIDPEFGKKTEQ</sequence>
<comment type="subcellular location">
    <subcellularLocation>
        <location evidence="1">Membrane</location>
        <topology evidence="1">Multi-pass membrane protein</topology>
    </subcellularLocation>
</comment>
<gene>
    <name evidence="7" type="ORF">F1735_14940</name>
</gene>
<feature type="transmembrane region" description="Helical" evidence="6">
    <location>
        <begin position="102"/>
        <end position="124"/>
    </location>
</feature>
<dbReference type="PANTHER" id="PTHR12778:SF10">
    <property type="entry name" value="MAJOR FACILITATOR SUPERFAMILY DOMAIN-CONTAINING PROTEIN 3"/>
    <property type="match status" value="1"/>
</dbReference>
<dbReference type="Pfam" id="PF07690">
    <property type="entry name" value="MFS_1"/>
    <property type="match status" value="2"/>
</dbReference>
<feature type="transmembrane region" description="Helical" evidence="6">
    <location>
        <begin position="12"/>
        <end position="33"/>
    </location>
</feature>
<feature type="transmembrane region" description="Helical" evidence="6">
    <location>
        <begin position="144"/>
        <end position="164"/>
    </location>
</feature>
<comment type="caution">
    <text evidence="7">The sequence shown here is derived from an EMBL/GenBank/DDBJ whole genome shotgun (WGS) entry which is preliminary data.</text>
</comment>
<evidence type="ECO:0000256" key="2">
    <source>
        <dbReference type="ARBA" id="ARBA00022448"/>
    </source>
</evidence>
<evidence type="ECO:0000313" key="7">
    <source>
        <dbReference type="EMBL" id="NHZ63588.1"/>
    </source>
</evidence>
<feature type="transmembrane region" description="Helical" evidence="6">
    <location>
        <begin position="361"/>
        <end position="381"/>
    </location>
</feature>
<evidence type="ECO:0000256" key="4">
    <source>
        <dbReference type="ARBA" id="ARBA00022989"/>
    </source>
</evidence>
<dbReference type="InterPro" id="IPR011701">
    <property type="entry name" value="MFS"/>
</dbReference>
<evidence type="ECO:0000256" key="6">
    <source>
        <dbReference type="SAM" id="Phobius"/>
    </source>
</evidence>
<keyword evidence="3 6" id="KW-0812">Transmembrane</keyword>
<feature type="transmembrane region" description="Helical" evidence="6">
    <location>
        <begin position="170"/>
        <end position="191"/>
    </location>
</feature>
<feature type="transmembrane region" description="Helical" evidence="6">
    <location>
        <begin position="45"/>
        <end position="62"/>
    </location>
</feature>
<dbReference type="RefSeq" id="WP_167237678.1">
    <property type="nucleotide sequence ID" value="NZ_WHJF01000034.1"/>
</dbReference>
<dbReference type="Gene3D" id="1.20.1250.20">
    <property type="entry name" value="MFS general substrate transporter like domains"/>
    <property type="match status" value="2"/>
</dbReference>
<proteinExistence type="predicted"/>
<dbReference type="Proteomes" id="UP000610594">
    <property type="component" value="Unassembled WGS sequence"/>
</dbReference>
<feature type="transmembrane region" description="Helical" evidence="6">
    <location>
        <begin position="393"/>
        <end position="411"/>
    </location>
</feature>
<dbReference type="EMBL" id="WHJF01000034">
    <property type="protein sequence ID" value="NHZ63588.1"/>
    <property type="molecule type" value="Genomic_DNA"/>
</dbReference>
<accession>A0ABX0MU81</accession>
<feature type="transmembrane region" description="Helical" evidence="6">
    <location>
        <begin position="74"/>
        <end position="96"/>
    </location>
</feature>
<evidence type="ECO:0000256" key="3">
    <source>
        <dbReference type="ARBA" id="ARBA00022692"/>
    </source>
</evidence>
<protein>
    <submittedName>
        <fullName evidence="7">MFS transporter</fullName>
    </submittedName>
</protein>
<dbReference type="PANTHER" id="PTHR12778">
    <property type="entry name" value="SOLUTE CARRIER FAMILY 33 ACETYL-COA TRANSPORTER -RELATED"/>
    <property type="match status" value="1"/>
</dbReference>
<evidence type="ECO:0000256" key="1">
    <source>
        <dbReference type="ARBA" id="ARBA00004141"/>
    </source>
</evidence>
<keyword evidence="4 6" id="KW-1133">Transmembrane helix</keyword>
<keyword evidence="5 6" id="KW-0472">Membrane</keyword>
<reference evidence="7 8" key="1">
    <citation type="submission" date="2019-10" db="EMBL/GenBank/DDBJ databases">
        <title>Taxonomy of Antarctic Massilia spp.: description of Massilia rubra sp. nov., Massilia aquatica sp. nov., Massilia mucilaginosa sp. nov., Massilia frigida sp. nov. isolated from streams, lakes and regoliths.</title>
        <authorList>
            <person name="Holochova P."/>
            <person name="Sedlacek I."/>
            <person name="Kralova S."/>
            <person name="Maslanova I."/>
            <person name="Busse H.-J."/>
            <person name="Stankova E."/>
            <person name="Vrbovska V."/>
            <person name="Kovarovic V."/>
            <person name="Bartak M."/>
            <person name="Svec P."/>
            <person name="Pantucek R."/>
        </authorList>
    </citation>
    <scope>NUCLEOTIDE SEQUENCE [LARGE SCALE GENOMIC DNA]</scope>
    <source>
        <strain evidence="7 8">CCM 8694</strain>
    </source>
</reference>
<feature type="transmembrane region" description="Helical" evidence="6">
    <location>
        <begin position="325"/>
        <end position="349"/>
    </location>
</feature>
<feature type="transmembrane region" description="Helical" evidence="6">
    <location>
        <begin position="227"/>
        <end position="249"/>
    </location>
</feature>
<dbReference type="SUPFAM" id="SSF103473">
    <property type="entry name" value="MFS general substrate transporter"/>
    <property type="match status" value="1"/>
</dbReference>